<reference evidence="2" key="1">
    <citation type="journal article" date="2020" name="Nature">
        <title>Giant virus diversity and host interactions through global metagenomics.</title>
        <authorList>
            <person name="Schulz F."/>
            <person name="Roux S."/>
            <person name="Paez-Espino D."/>
            <person name="Jungbluth S."/>
            <person name="Walsh D.A."/>
            <person name="Denef V.J."/>
            <person name="McMahon K.D."/>
            <person name="Konstantinidis K.T."/>
            <person name="Eloe-Fadrosh E.A."/>
            <person name="Kyrpides N.C."/>
            <person name="Woyke T."/>
        </authorList>
    </citation>
    <scope>NUCLEOTIDE SEQUENCE</scope>
    <source>
        <strain evidence="2">GVMAG-S-1004661-13</strain>
    </source>
</reference>
<proteinExistence type="predicted"/>
<feature type="region of interest" description="Disordered" evidence="1">
    <location>
        <begin position="195"/>
        <end position="220"/>
    </location>
</feature>
<name>A0A6C0ABY8_9ZZZZ</name>
<organism evidence="2">
    <name type="scientific">viral metagenome</name>
    <dbReference type="NCBI Taxonomy" id="1070528"/>
    <lineage>
        <taxon>unclassified sequences</taxon>
        <taxon>metagenomes</taxon>
        <taxon>organismal metagenomes</taxon>
    </lineage>
</organism>
<dbReference type="EMBL" id="MN740543">
    <property type="protein sequence ID" value="QHS77217.1"/>
    <property type="molecule type" value="Genomic_DNA"/>
</dbReference>
<dbReference type="AlphaFoldDB" id="A0A6C0ABY8"/>
<evidence type="ECO:0000256" key="1">
    <source>
        <dbReference type="SAM" id="MobiDB-lite"/>
    </source>
</evidence>
<accession>A0A6C0ABY8</accession>
<sequence length="220" mass="25759">MSNTLFSRLFKSIELIKGEFIGHPLADVIDYFQNSYDSDKFKIKLTRLLFNELYSDWMSKGDKLDKKLNTKKNIEAKILIIKYTLKAMSKYNTFVIDNKIDVVLPIIIVDESEKDIALKQLARVCIENINMSEVVTERDLLNQLRLSFETFIVSENFMGTFNMFSNYIRDLKRLFSEKNLEKLISLFVKVFKNTTPSQKRGNDSRSSKDNNQNDPKRPKK</sequence>
<protein>
    <submittedName>
        <fullName evidence="2">Uncharacterized protein</fullName>
    </submittedName>
</protein>
<evidence type="ECO:0000313" key="2">
    <source>
        <dbReference type="EMBL" id="QHS77217.1"/>
    </source>
</evidence>